<evidence type="ECO:0000256" key="8">
    <source>
        <dbReference type="ARBA" id="ARBA00051245"/>
    </source>
</evidence>
<evidence type="ECO:0000256" key="2">
    <source>
        <dbReference type="ARBA" id="ARBA00011903"/>
    </source>
</evidence>
<comment type="similarity">
    <text evidence="1">Belongs to the CpsD/CapB family.</text>
</comment>
<dbReference type="NCBIfam" id="TIGR01007">
    <property type="entry name" value="eps_fam"/>
    <property type="match status" value="1"/>
</dbReference>
<dbReference type="Pfam" id="PF13614">
    <property type="entry name" value="AAA_31"/>
    <property type="match status" value="1"/>
</dbReference>
<dbReference type="InterPro" id="IPR025669">
    <property type="entry name" value="AAA_dom"/>
</dbReference>
<dbReference type="SUPFAM" id="SSF52540">
    <property type="entry name" value="P-loop containing nucleoside triphosphate hydrolases"/>
    <property type="match status" value="1"/>
</dbReference>
<evidence type="ECO:0000256" key="3">
    <source>
        <dbReference type="ARBA" id="ARBA00022679"/>
    </source>
</evidence>
<dbReference type="RefSeq" id="WP_413281682.1">
    <property type="nucleotide sequence ID" value="NZ_JBHFNT010000305.1"/>
</dbReference>
<feature type="region of interest" description="Disordered" evidence="10">
    <location>
        <begin position="1"/>
        <end position="39"/>
    </location>
</feature>
<comment type="caution">
    <text evidence="12">The sequence shown here is derived from an EMBL/GenBank/DDBJ whole genome shotgun (WGS) entry which is preliminary data.</text>
</comment>
<dbReference type="EMBL" id="JBHFNT010000305">
    <property type="protein sequence ID" value="MFB2839409.1"/>
    <property type="molecule type" value="Genomic_DNA"/>
</dbReference>
<keyword evidence="7" id="KW-0829">Tyrosine-protein kinase</keyword>
<dbReference type="PANTHER" id="PTHR32309">
    <property type="entry name" value="TYROSINE-PROTEIN KINASE"/>
    <property type="match status" value="1"/>
</dbReference>
<dbReference type="InterPro" id="IPR050445">
    <property type="entry name" value="Bact_polysacc_biosynth/exp"/>
</dbReference>
<reference evidence="12 13" key="1">
    <citation type="submission" date="2024-09" db="EMBL/GenBank/DDBJ databases">
        <title>Floridaenema gen nov. (Aerosakkonemataceae, Aerosakkonematales ord. nov., Cyanobacteria) from benthic tropical and subtropical fresh waters, with the description of four new species.</title>
        <authorList>
            <person name="Moretto J.A."/>
            <person name="Berthold D.E."/>
            <person name="Lefler F.W."/>
            <person name="Huang I.-S."/>
            <person name="Laughinghouse H. IV."/>
        </authorList>
    </citation>
    <scope>NUCLEOTIDE SEQUENCE [LARGE SCALE GENOMIC DNA]</scope>
    <source>
        <strain evidence="12 13">BLCC-F167</strain>
    </source>
</reference>
<evidence type="ECO:0000313" key="12">
    <source>
        <dbReference type="EMBL" id="MFB2839409.1"/>
    </source>
</evidence>
<evidence type="ECO:0000313" key="13">
    <source>
        <dbReference type="Proteomes" id="UP001576780"/>
    </source>
</evidence>
<evidence type="ECO:0000256" key="4">
    <source>
        <dbReference type="ARBA" id="ARBA00022741"/>
    </source>
</evidence>
<evidence type="ECO:0000256" key="1">
    <source>
        <dbReference type="ARBA" id="ARBA00007316"/>
    </source>
</evidence>
<comment type="catalytic activity">
    <reaction evidence="8">
        <text>L-tyrosyl-[protein] + ATP = O-phospho-L-tyrosyl-[protein] + ADP + H(+)</text>
        <dbReference type="Rhea" id="RHEA:10596"/>
        <dbReference type="Rhea" id="RHEA-COMP:10136"/>
        <dbReference type="Rhea" id="RHEA-COMP:20101"/>
        <dbReference type="ChEBI" id="CHEBI:15378"/>
        <dbReference type="ChEBI" id="CHEBI:30616"/>
        <dbReference type="ChEBI" id="CHEBI:46858"/>
        <dbReference type="ChEBI" id="CHEBI:61978"/>
        <dbReference type="ChEBI" id="CHEBI:456216"/>
        <dbReference type="EC" id="2.7.10.2"/>
    </reaction>
</comment>
<evidence type="ECO:0000256" key="9">
    <source>
        <dbReference type="SAM" id="Coils"/>
    </source>
</evidence>
<feature type="coiled-coil region" evidence="9">
    <location>
        <begin position="203"/>
        <end position="230"/>
    </location>
</feature>
<dbReference type="Proteomes" id="UP001576780">
    <property type="component" value="Unassembled WGS sequence"/>
</dbReference>
<evidence type="ECO:0000256" key="10">
    <source>
        <dbReference type="SAM" id="MobiDB-lite"/>
    </source>
</evidence>
<proteinExistence type="inferred from homology"/>
<protein>
    <recommendedName>
        <fullName evidence="2">non-specific protein-tyrosine kinase</fullName>
        <ecNumber evidence="2">2.7.10.2</ecNumber>
    </recommendedName>
</protein>
<accession>A0ABV4WWB4</accession>
<keyword evidence="3" id="KW-0808">Transferase</keyword>
<keyword evidence="5" id="KW-0418">Kinase</keyword>
<evidence type="ECO:0000259" key="11">
    <source>
        <dbReference type="Pfam" id="PF13614"/>
    </source>
</evidence>
<keyword evidence="6" id="KW-0067">ATP-binding</keyword>
<gene>
    <name evidence="12" type="ORF">ACE1CA_33380</name>
</gene>
<keyword evidence="9" id="KW-0175">Coiled coil</keyword>
<evidence type="ECO:0000256" key="7">
    <source>
        <dbReference type="ARBA" id="ARBA00023137"/>
    </source>
</evidence>
<organism evidence="12 13">
    <name type="scientific">Floridaenema evergladense BLCC-F167</name>
    <dbReference type="NCBI Taxonomy" id="3153639"/>
    <lineage>
        <taxon>Bacteria</taxon>
        <taxon>Bacillati</taxon>
        <taxon>Cyanobacteriota</taxon>
        <taxon>Cyanophyceae</taxon>
        <taxon>Oscillatoriophycideae</taxon>
        <taxon>Aerosakkonematales</taxon>
        <taxon>Aerosakkonemataceae</taxon>
        <taxon>Floridanema</taxon>
        <taxon>Floridanema evergladense</taxon>
    </lineage>
</organism>
<keyword evidence="4" id="KW-0547">Nucleotide-binding</keyword>
<evidence type="ECO:0000256" key="6">
    <source>
        <dbReference type="ARBA" id="ARBA00022840"/>
    </source>
</evidence>
<keyword evidence="13" id="KW-1185">Reference proteome</keyword>
<dbReference type="PANTHER" id="PTHR32309:SF13">
    <property type="entry name" value="FERRIC ENTEROBACTIN TRANSPORT PROTEIN FEPE"/>
    <property type="match status" value="1"/>
</dbReference>
<dbReference type="Gene3D" id="3.40.50.300">
    <property type="entry name" value="P-loop containing nucleotide triphosphate hydrolases"/>
    <property type="match status" value="1"/>
</dbReference>
<dbReference type="InterPro" id="IPR027417">
    <property type="entry name" value="P-loop_NTPase"/>
</dbReference>
<dbReference type="CDD" id="cd05387">
    <property type="entry name" value="BY-kinase"/>
    <property type="match status" value="1"/>
</dbReference>
<dbReference type="InterPro" id="IPR005702">
    <property type="entry name" value="Wzc-like_C"/>
</dbReference>
<name>A0ABV4WWB4_9CYAN</name>
<evidence type="ECO:0000256" key="5">
    <source>
        <dbReference type="ARBA" id="ARBA00022777"/>
    </source>
</evidence>
<sequence>MENEQQLHKIAIPAPDRRFQKLPQANYSPSGKDSDEEGGLNIGQVVDALRRRVLIIAGMAVVVAVAASVKARDTKPTYQASFEILTKPVTVETEVISSVPQTLSNKEGQQAPEKGVDPTKLKVLKSPTVLSPIAKKLEPEYPDISYDEIAVHLVVTPDPASEILAVSYQDKDPKKVKAILDLVAEAYLKYSLEERLADVRQGIQFVDAQLPQLQKRVQAIQDQLQGFRQQYNLIDPDSQGKQLTDQIAKVGQQRFDIQVKLNETRTIYQNLSQELAKQEDGSAASSVLSGNANYQKLLTQILDIKAQAAKDGSVFQDISPKIQALRDQEKNLLPLLKSEGQRVEAELAAKIRELEAQDQFLAQTETDLNQRIKGLSAISRKYTDIQRELKISTDNLDQFLTKREALRIDAGQRKTPWQILTPPTAPTPSSADVKRSGILGAVLGLLLGVGVALLLEKLSGAIRTADQIKPLAKLPILGVIPYNKALSGEKQELISFYTITSLLNIPGFVKQIQQRLRLKIGSQGVLRDYTKSAFVEAFRSLHTNLLLLSPDARIRTIIISSSTPGEGKTTISVYLAQAAAVLGQRVLLVDADLRLPKLHQRLELDNSFGLSTLIASENLDFDMVVQSSYLDSNLSVLTAGQVPPDSTKLLSSKKMQALMQKFEETYDLVIYDMPPFGLADVKILAPKVDGIIMVVGLNKTKASTFTKTLEELRSSSIGVLGIVANGSKDQDSSINSYNQYYESSAPPVFSLNTPNRSFERSLELTKNELKIDTLSIGDIEIASNSPKERKASGRSQIFSLKAAQINLAHNLITIKNEIGIDAPSISNIEIATS</sequence>
<feature type="domain" description="AAA" evidence="11">
    <location>
        <begin position="555"/>
        <end position="684"/>
    </location>
</feature>
<dbReference type="EC" id="2.7.10.2" evidence="2"/>